<comment type="caution">
    <text evidence="1">The sequence shown here is derived from an EMBL/GenBank/DDBJ whole genome shotgun (WGS) entry which is preliminary data.</text>
</comment>
<gene>
    <name evidence="1" type="ORF">GOP47_0016451</name>
</gene>
<proteinExistence type="predicted"/>
<protein>
    <submittedName>
        <fullName evidence="1">Uncharacterized protein</fullName>
    </submittedName>
</protein>
<evidence type="ECO:0000313" key="1">
    <source>
        <dbReference type="EMBL" id="KAI5068106.1"/>
    </source>
</evidence>
<reference evidence="1" key="1">
    <citation type="submission" date="2021-01" db="EMBL/GenBank/DDBJ databases">
        <title>Adiantum capillus-veneris genome.</title>
        <authorList>
            <person name="Fang Y."/>
            <person name="Liao Q."/>
        </authorList>
    </citation>
    <scope>NUCLEOTIDE SEQUENCE</scope>
    <source>
        <strain evidence="1">H3</strain>
        <tissue evidence="1">Leaf</tissue>
    </source>
</reference>
<accession>A0A9D4UHP3</accession>
<organism evidence="1 2">
    <name type="scientific">Adiantum capillus-veneris</name>
    <name type="common">Maidenhair fern</name>
    <dbReference type="NCBI Taxonomy" id="13818"/>
    <lineage>
        <taxon>Eukaryota</taxon>
        <taxon>Viridiplantae</taxon>
        <taxon>Streptophyta</taxon>
        <taxon>Embryophyta</taxon>
        <taxon>Tracheophyta</taxon>
        <taxon>Polypodiopsida</taxon>
        <taxon>Polypodiidae</taxon>
        <taxon>Polypodiales</taxon>
        <taxon>Pteridineae</taxon>
        <taxon>Pteridaceae</taxon>
        <taxon>Vittarioideae</taxon>
        <taxon>Adiantum</taxon>
    </lineage>
</organism>
<keyword evidence="2" id="KW-1185">Reference proteome</keyword>
<dbReference type="AlphaFoldDB" id="A0A9D4UHP3"/>
<name>A0A9D4UHP3_ADICA</name>
<dbReference type="EMBL" id="JABFUD020000016">
    <property type="protein sequence ID" value="KAI5068106.1"/>
    <property type="molecule type" value="Genomic_DNA"/>
</dbReference>
<sequence length="115" mass="12610">MVRIQVATGFLVEFTLCSGELMTFHLTQMGVTAGWEASKCGNSMEIVAKCCLDMYAKATLCLKTIVKQDHYYGGLVFWMFGLRPCCLLNGSTIQIDRAALHGIFSTSEGEQVKGS</sequence>
<evidence type="ECO:0000313" key="2">
    <source>
        <dbReference type="Proteomes" id="UP000886520"/>
    </source>
</evidence>
<dbReference type="Proteomes" id="UP000886520">
    <property type="component" value="Chromosome 16"/>
</dbReference>